<reference evidence="2 3" key="1">
    <citation type="submission" date="2018-11" db="EMBL/GenBank/DDBJ databases">
        <authorList>
            <consortium name="Pathogen Informatics"/>
        </authorList>
    </citation>
    <scope>NUCLEOTIDE SEQUENCE [LARGE SCALE GENOMIC DNA]</scope>
</reference>
<protein>
    <submittedName>
        <fullName evidence="2">Uncharacterized protein</fullName>
    </submittedName>
</protein>
<sequence>MPRITACSPKMEAGESLAECSRVWKREERLKPLDGRRGRVDQRSIGNKPLDLASLFHFAETKDIISKFDEELATRYQGTGDGCVGNMLGISRMPNRFASAANLARSTEFDMVDRDEVRRVREDWSQFKKDSSRPPSPSEDEFGVTLRRQPQLPIGPDFDVAQPFTPPVSQKHRNVSRAGNESFGINLVEGHTEILVVCPERLVQPKAQTGYNGPITAPNPAR</sequence>
<accession>A0A3P7NJG9</accession>
<dbReference type="AlphaFoldDB" id="A0A3P7NJG9"/>
<dbReference type="EMBL" id="UYRU01047295">
    <property type="protein sequence ID" value="VDN09549.1"/>
    <property type="molecule type" value="Genomic_DNA"/>
</dbReference>
<evidence type="ECO:0000313" key="2">
    <source>
        <dbReference type="EMBL" id="VDN09549.1"/>
    </source>
</evidence>
<keyword evidence="3" id="KW-1185">Reference proteome</keyword>
<proteinExistence type="predicted"/>
<organism evidence="2 3">
    <name type="scientific">Dibothriocephalus latus</name>
    <name type="common">Fish tapeworm</name>
    <name type="synonym">Diphyllobothrium latum</name>
    <dbReference type="NCBI Taxonomy" id="60516"/>
    <lineage>
        <taxon>Eukaryota</taxon>
        <taxon>Metazoa</taxon>
        <taxon>Spiralia</taxon>
        <taxon>Lophotrochozoa</taxon>
        <taxon>Platyhelminthes</taxon>
        <taxon>Cestoda</taxon>
        <taxon>Eucestoda</taxon>
        <taxon>Diphyllobothriidea</taxon>
        <taxon>Diphyllobothriidae</taxon>
        <taxon>Dibothriocephalus</taxon>
    </lineage>
</organism>
<evidence type="ECO:0000313" key="3">
    <source>
        <dbReference type="Proteomes" id="UP000281553"/>
    </source>
</evidence>
<feature type="compositionally biased region" description="Basic and acidic residues" evidence="1">
    <location>
        <begin position="123"/>
        <end position="132"/>
    </location>
</feature>
<evidence type="ECO:0000256" key="1">
    <source>
        <dbReference type="SAM" id="MobiDB-lite"/>
    </source>
</evidence>
<dbReference type="Proteomes" id="UP000281553">
    <property type="component" value="Unassembled WGS sequence"/>
</dbReference>
<gene>
    <name evidence="2" type="ORF">DILT_LOCUS5380</name>
</gene>
<name>A0A3P7NJG9_DIBLA</name>
<feature type="region of interest" description="Disordered" evidence="1">
    <location>
        <begin position="123"/>
        <end position="176"/>
    </location>
</feature>